<evidence type="ECO:0000313" key="2">
    <source>
        <dbReference type="EMBL" id="MFC0673801.1"/>
    </source>
</evidence>
<keyword evidence="3" id="KW-1185">Reference proteome</keyword>
<gene>
    <name evidence="2" type="ORF">ACFFF6_07520</name>
</gene>
<dbReference type="EMBL" id="JBHLSV010000007">
    <property type="protein sequence ID" value="MFC0673801.1"/>
    <property type="molecule type" value="Genomic_DNA"/>
</dbReference>
<feature type="transmembrane region" description="Helical" evidence="1">
    <location>
        <begin position="112"/>
        <end position="144"/>
    </location>
</feature>
<reference evidence="2 3" key="1">
    <citation type="submission" date="2024-09" db="EMBL/GenBank/DDBJ databases">
        <authorList>
            <person name="Sun Q."/>
            <person name="Mori K."/>
        </authorList>
    </citation>
    <scope>NUCLEOTIDE SEQUENCE [LARGE SCALE GENOMIC DNA]</scope>
    <source>
        <strain evidence="2 3">CICC 10874</strain>
    </source>
</reference>
<name>A0ABV6RAH7_9MICO</name>
<protein>
    <recommendedName>
        <fullName evidence="4">DUF4203 domain-containing protein</fullName>
    </recommendedName>
</protein>
<feature type="transmembrane region" description="Helical" evidence="1">
    <location>
        <begin position="82"/>
        <end position="100"/>
    </location>
</feature>
<keyword evidence="1" id="KW-0472">Membrane</keyword>
<organism evidence="2 3">
    <name type="scientific">Brachybacterium hainanense</name>
    <dbReference type="NCBI Taxonomy" id="1541174"/>
    <lineage>
        <taxon>Bacteria</taxon>
        <taxon>Bacillati</taxon>
        <taxon>Actinomycetota</taxon>
        <taxon>Actinomycetes</taxon>
        <taxon>Micrococcales</taxon>
        <taxon>Dermabacteraceae</taxon>
        <taxon>Brachybacterium</taxon>
    </lineage>
</organism>
<evidence type="ECO:0000256" key="1">
    <source>
        <dbReference type="SAM" id="Phobius"/>
    </source>
</evidence>
<feature type="transmembrane region" description="Helical" evidence="1">
    <location>
        <begin position="19"/>
        <end position="52"/>
    </location>
</feature>
<comment type="caution">
    <text evidence="2">The sequence shown here is derived from an EMBL/GenBank/DDBJ whole genome shotgun (WGS) entry which is preliminary data.</text>
</comment>
<feature type="transmembrane region" description="Helical" evidence="1">
    <location>
        <begin position="164"/>
        <end position="184"/>
    </location>
</feature>
<evidence type="ECO:0008006" key="4">
    <source>
        <dbReference type="Google" id="ProtNLM"/>
    </source>
</evidence>
<evidence type="ECO:0000313" key="3">
    <source>
        <dbReference type="Proteomes" id="UP001589793"/>
    </source>
</evidence>
<keyword evidence="1" id="KW-1133">Transmembrane helix</keyword>
<accession>A0ABV6RAH7</accession>
<sequence length="187" mass="18864">MEAASGSAPPPPRVAWRGILGAAAGVLVALATGTQAELAPLIMVCSTIYLGAAATGRRWAAWAGFAASGLVLTPGFVLDAPWIPLVALLVVQAALVIVGLRRGAFAEPAARAQLYGAAGFGVLAVAATVGAGAWAGVLTVLGLLGHGAWDLWHHRADAVVPRSYALFCAALDVVLALLVAWALVSGR</sequence>
<dbReference type="Proteomes" id="UP001589793">
    <property type="component" value="Unassembled WGS sequence"/>
</dbReference>
<keyword evidence="1" id="KW-0812">Transmembrane</keyword>
<proteinExistence type="predicted"/>
<dbReference type="RefSeq" id="WP_376979658.1">
    <property type="nucleotide sequence ID" value="NZ_JBHLSV010000007.1"/>
</dbReference>